<dbReference type="Proteomes" id="UP000641025">
    <property type="component" value="Unassembled WGS sequence"/>
</dbReference>
<evidence type="ECO:0000256" key="1">
    <source>
        <dbReference type="SAM" id="MobiDB-lite"/>
    </source>
</evidence>
<name>A0ABS0YRD3_9BACT</name>
<feature type="region of interest" description="Disordered" evidence="1">
    <location>
        <begin position="39"/>
        <end position="67"/>
    </location>
</feature>
<gene>
    <name evidence="2" type="ORF">JFN90_10410</name>
</gene>
<dbReference type="RefSeq" id="WP_199395060.1">
    <property type="nucleotide sequence ID" value="NZ_JAEMHK010000007.1"/>
</dbReference>
<protein>
    <recommendedName>
        <fullName evidence="4">Lipoprotein</fullName>
    </recommendedName>
</protein>
<accession>A0ABS0YRD3</accession>
<organism evidence="2 3">
    <name type="scientific">Geomonas propionica</name>
    <dbReference type="NCBI Taxonomy" id="2798582"/>
    <lineage>
        <taxon>Bacteria</taxon>
        <taxon>Pseudomonadati</taxon>
        <taxon>Thermodesulfobacteriota</taxon>
        <taxon>Desulfuromonadia</taxon>
        <taxon>Geobacterales</taxon>
        <taxon>Geobacteraceae</taxon>
        <taxon>Geomonas</taxon>
    </lineage>
</organism>
<keyword evidence="3" id="KW-1185">Reference proteome</keyword>
<proteinExistence type="predicted"/>
<evidence type="ECO:0000313" key="3">
    <source>
        <dbReference type="Proteomes" id="UP000641025"/>
    </source>
</evidence>
<dbReference type="PROSITE" id="PS51257">
    <property type="entry name" value="PROKAR_LIPOPROTEIN"/>
    <property type="match status" value="1"/>
</dbReference>
<evidence type="ECO:0008006" key="4">
    <source>
        <dbReference type="Google" id="ProtNLM"/>
    </source>
</evidence>
<comment type="caution">
    <text evidence="2">The sequence shown here is derived from an EMBL/GenBank/DDBJ whole genome shotgun (WGS) entry which is preliminary data.</text>
</comment>
<reference evidence="2 3" key="1">
    <citation type="submission" date="2020-12" db="EMBL/GenBank/DDBJ databases">
        <title>Geomonas sp. Red259, isolated from paddy soil.</title>
        <authorList>
            <person name="Xu Z."/>
            <person name="Zhang Z."/>
            <person name="Masuda Y."/>
            <person name="Itoh H."/>
            <person name="Senoo K."/>
        </authorList>
    </citation>
    <scope>NUCLEOTIDE SEQUENCE [LARGE SCALE GENOMIC DNA]</scope>
    <source>
        <strain evidence="2 3">Red259</strain>
    </source>
</reference>
<dbReference type="EMBL" id="JAEMHK010000007">
    <property type="protein sequence ID" value="MBJ6800549.1"/>
    <property type="molecule type" value="Genomic_DNA"/>
</dbReference>
<evidence type="ECO:0000313" key="2">
    <source>
        <dbReference type="EMBL" id="MBJ6800549.1"/>
    </source>
</evidence>
<sequence>MGTTFKLVSVISALLIVGCAGSSVKRGLYEGIKVQRDLHATPSERADRGESPDYQSYERMRKERLPQ</sequence>